<protein>
    <submittedName>
        <fullName evidence="2">Membrane protein</fullName>
    </submittedName>
</protein>
<reference evidence="3" key="1">
    <citation type="submission" date="2016-06" db="EMBL/GenBank/DDBJ databases">
        <authorList>
            <person name="Kjaerup R.B."/>
            <person name="Dalgaard T.S."/>
            <person name="Juul-Madsen H.R."/>
        </authorList>
    </citation>
    <scope>NUCLEOTIDE SEQUENCE [LARGE SCALE GENOMIC DNA]</scope>
</reference>
<name>A0A142K895_9CAUD</name>
<dbReference type="Proteomes" id="UP000201248">
    <property type="component" value="Segment"/>
</dbReference>
<proteinExistence type="predicted"/>
<dbReference type="KEGG" id="vg:29124638"/>
<keyword evidence="1" id="KW-0812">Transmembrane</keyword>
<feature type="transmembrane region" description="Helical" evidence="1">
    <location>
        <begin position="66"/>
        <end position="82"/>
    </location>
</feature>
<feature type="transmembrane region" description="Helical" evidence="1">
    <location>
        <begin position="94"/>
        <end position="114"/>
    </location>
</feature>
<keyword evidence="1" id="KW-1133">Transmembrane helix</keyword>
<accession>A0A142K895</accession>
<dbReference type="GeneID" id="29124638"/>
<dbReference type="OrthoDB" id="23991at10239"/>
<evidence type="ECO:0000313" key="2">
    <source>
        <dbReference type="EMBL" id="AMS02328.1"/>
    </source>
</evidence>
<keyword evidence="1" id="KW-0472">Membrane</keyword>
<gene>
    <name evidence="2" type="primary">36</name>
    <name evidence="2" type="ORF">SEA_HOTOROBO_36</name>
</gene>
<sequence>MARGVGPFKKVPEARDKVDAMRVFLVIEAYALCLFATYYGLLTFWFSDSLWPPGRSASSVPGAPESWGVAVIIIAVLTMIASSRRLRWSKYVSWTMRTMCMVWGTFSITFFIDIMNGAPPTAYPPMGSYLLLAVVCANRASLEDQWRE</sequence>
<evidence type="ECO:0000313" key="3">
    <source>
        <dbReference type="Proteomes" id="UP000201248"/>
    </source>
</evidence>
<evidence type="ECO:0000256" key="1">
    <source>
        <dbReference type="SAM" id="Phobius"/>
    </source>
</evidence>
<feature type="transmembrane region" description="Helical" evidence="1">
    <location>
        <begin position="21"/>
        <end position="46"/>
    </location>
</feature>
<dbReference type="RefSeq" id="YP_009300986.1">
    <property type="nucleotide sequence ID" value="NC_031229.1"/>
</dbReference>
<dbReference type="EMBL" id="KU963245">
    <property type="protein sequence ID" value="AMS02328.1"/>
    <property type="molecule type" value="Genomic_DNA"/>
</dbReference>
<organism evidence="2 3">
    <name type="scientific">Gordonia phage Hotorobo</name>
    <dbReference type="NCBI Taxonomy" id="1821554"/>
    <lineage>
        <taxon>Viruses</taxon>
        <taxon>Duplodnaviria</taxon>
        <taxon>Heunggongvirae</taxon>
        <taxon>Uroviricota</taxon>
        <taxon>Caudoviricetes</taxon>
        <taxon>Montyvirus</taxon>
        <taxon>Montyvirus monty</taxon>
    </lineage>
</organism>